<dbReference type="Gene3D" id="3.80.10.10">
    <property type="entry name" value="Ribonuclease Inhibitor"/>
    <property type="match status" value="2"/>
</dbReference>
<keyword evidence="2" id="KW-1185">Reference proteome</keyword>
<dbReference type="HOGENOM" id="CLU_574192_0_0_1"/>
<reference evidence="2" key="1">
    <citation type="journal article" date="2013" name="Nature">
        <title>Pan genome of the phytoplankton Emiliania underpins its global distribution.</title>
        <authorList>
            <person name="Read B.A."/>
            <person name="Kegel J."/>
            <person name="Klute M.J."/>
            <person name="Kuo A."/>
            <person name="Lefebvre S.C."/>
            <person name="Maumus F."/>
            <person name="Mayer C."/>
            <person name="Miller J."/>
            <person name="Monier A."/>
            <person name="Salamov A."/>
            <person name="Young J."/>
            <person name="Aguilar M."/>
            <person name="Claverie J.M."/>
            <person name="Frickenhaus S."/>
            <person name="Gonzalez K."/>
            <person name="Herman E.K."/>
            <person name="Lin Y.C."/>
            <person name="Napier J."/>
            <person name="Ogata H."/>
            <person name="Sarno A.F."/>
            <person name="Shmutz J."/>
            <person name="Schroeder D."/>
            <person name="de Vargas C."/>
            <person name="Verret F."/>
            <person name="von Dassow P."/>
            <person name="Valentin K."/>
            <person name="Van de Peer Y."/>
            <person name="Wheeler G."/>
            <person name="Dacks J.B."/>
            <person name="Delwiche C.F."/>
            <person name="Dyhrman S.T."/>
            <person name="Glockner G."/>
            <person name="John U."/>
            <person name="Richards T."/>
            <person name="Worden A.Z."/>
            <person name="Zhang X."/>
            <person name="Grigoriev I.V."/>
            <person name="Allen A.E."/>
            <person name="Bidle K."/>
            <person name="Borodovsky M."/>
            <person name="Bowler C."/>
            <person name="Brownlee C."/>
            <person name="Cock J.M."/>
            <person name="Elias M."/>
            <person name="Gladyshev V.N."/>
            <person name="Groth M."/>
            <person name="Guda C."/>
            <person name="Hadaegh A."/>
            <person name="Iglesias-Rodriguez M.D."/>
            <person name="Jenkins J."/>
            <person name="Jones B.M."/>
            <person name="Lawson T."/>
            <person name="Leese F."/>
            <person name="Lindquist E."/>
            <person name="Lobanov A."/>
            <person name="Lomsadze A."/>
            <person name="Malik S.B."/>
            <person name="Marsh M.E."/>
            <person name="Mackinder L."/>
            <person name="Mock T."/>
            <person name="Mueller-Roeber B."/>
            <person name="Pagarete A."/>
            <person name="Parker M."/>
            <person name="Probert I."/>
            <person name="Quesneville H."/>
            <person name="Raines C."/>
            <person name="Rensing S.A."/>
            <person name="Riano-Pachon D.M."/>
            <person name="Richier S."/>
            <person name="Rokitta S."/>
            <person name="Shiraiwa Y."/>
            <person name="Soanes D.M."/>
            <person name="van der Giezen M."/>
            <person name="Wahlund T.M."/>
            <person name="Williams B."/>
            <person name="Wilson W."/>
            <person name="Wolfe G."/>
            <person name="Wurch L.L."/>
        </authorList>
    </citation>
    <scope>NUCLEOTIDE SEQUENCE</scope>
</reference>
<name>A0A0D3JM73_EMIH1</name>
<dbReference type="eggNOG" id="KOG4308">
    <property type="taxonomic scope" value="Eukaryota"/>
</dbReference>
<dbReference type="PANTHER" id="PTHR24114:SF2">
    <property type="entry name" value="F-BOX DOMAIN-CONTAINING PROTEIN-RELATED"/>
    <property type="match status" value="1"/>
</dbReference>
<dbReference type="InterPro" id="IPR001611">
    <property type="entry name" value="Leu-rich_rpt"/>
</dbReference>
<dbReference type="InterPro" id="IPR052394">
    <property type="entry name" value="LRR-containing"/>
</dbReference>
<dbReference type="Gene3D" id="3.90.176.10">
    <property type="entry name" value="Toxin ADP-ribosyltransferase, Chain A, domain 1"/>
    <property type="match status" value="1"/>
</dbReference>
<evidence type="ECO:0000313" key="1">
    <source>
        <dbReference type="EnsemblProtists" id="EOD24608"/>
    </source>
</evidence>
<reference evidence="1" key="2">
    <citation type="submission" date="2024-10" db="UniProtKB">
        <authorList>
            <consortium name="EnsemblProtists"/>
        </authorList>
    </citation>
    <scope>IDENTIFICATION</scope>
</reference>
<dbReference type="Proteomes" id="UP000013827">
    <property type="component" value="Unassembled WGS sequence"/>
</dbReference>
<dbReference type="STRING" id="2903.R1CNT0"/>
<organism evidence="1 2">
    <name type="scientific">Emiliania huxleyi (strain CCMP1516)</name>
    <dbReference type="NCBI Taxonomy" id="280463"/>
    <lineage>
        <taxon>Eukaryota</taxon>
        <taxon>Haptista</taxon>
        <taxon>Haptophyta</taxon>
        <taxon>Prymnesiophyceae</taxon>
        <taxon>Isochrysidales</taxon>
        <taxon>Noelaerhabdaceae</taxon>
        <taxon>Emiliania</taxon>
    </lineage>
</organism>
<dbReference type="SMART" id="SM00368">
    <property type="entry name" value="LRR_RI"/>
    <property type="match status" value="7"/>
</dbReference>
<evidence type="ECO:0000313" key="2">
    <source>
        <dbReference type="Proteomes" id="UP000013827"/>
    </source>
</evidence>
<dbReference type="SUPFAM" id="SSF52047">
    <property type="entry name" value="RNI-like"/>
    <property type="match status" value="1"/>
</dbReference>
<dbReference type="InterPro" id="IPR032675">
    <property type="entry name" value="LRR_dom_sf"/>
</dbReference>
<dbReference type="KEGG" id="ehx:EMIHUDRAFT_435396"/>
<dbReference type="Pfam" id="PF13516">
    <property type="entry name" value="LRR_6"/>
    <property type="match status" value="4"/>
</dbReference>
<dbReference type="PaxDb" id="2903-EOD24608"/>
<dbReference type="RefSeq" id="XP_005777037.1">
    <property type="nucleotide sequence ID" value="XM_005776980.1"/>
</dbReference>
<protein>
    <submittedName>
        <fullName evidence="1">Uncharacterized protein</fullName>
    </submittedName>
</protein>
<dbReference type="PANTHER" id="PTHR24114">
    <property type="entry name" value="LEUCINE RICH REPEAT FAMILY PROTEIN"/>
    <property type="match status" value="1"/>
</dbReference>
<dbReference type="GeneID" id="17270155"/>
<accession>A0A0D3JM73</accession>
<dbReference type="AlphaFoldDB" id="A0A0D3JM73"/>
<sequence length="476" mass="50489">MGMVDRGADIAWLSQYPHEKEILFAPLSGLEVQSSRVDGSVLAREVLEMRLSINLASLTIEQVISKRRKVVQDMCEQLIERRHGQIQKDAPWQALCAATGKSADDVSTYLRALLEPIASHDTDYYNEDAQLGGAINDAVTMAGRVASWPKVLQALTKELNIDLPRLLTASVVKLQPKVANPVAVGAIALLSTHITELGLDNAAIGPTGLTMLATAIHRGAAPLRTLRLAGNVLCGVDKQGTGIYTADGLSKLCDAISSEHCRLETLDMRGNCIFAVGAALLGGALATNRTLTTLDLSDNNLHINGAASIGDALRVNRTLREVDLGENQVQAAGARALSQSLASNHTLRTLKLSRNKLLEAGATSVGELLRSTQSLKHLDLGDNGLGSAGATHLAEALRSNRSLVGLNLCNNHIKEEARLLFAEALKDNESLTELNLKDEGIGAALMAGAAAPTKAATKLLERTKTFKRGAQPGPAA</sequence>
<proteinExistence type="predicted"/>
<dbReference type="EnsemblProtists" id="EOD24608">
    <property type="protein sequence ID" value="EOD24608"/>
    <property type="gene ID" value="EMIHUDRAFT_435396"/>
</dbReference>